<proteinExistence type="predicted"/>
<gene>
    <name evidence="1" type="ORF">N7468_001743</name>
</gene>
<reference evidence="1" key="1">
    <citation type="submission" date="2022-11" db="EMBL/GenBank/DDBJ databases">
        <authorList>
            <person name="Petersen C."/>
        </authorList>
    </citation>
    <scope>NUCLEOTIDE SEQUENCE</scope>
    <source>
        <strain evidence="1">IBT 19713</strain>
    </source>
</reference>
<protein>
    <submittedName>
        <fullName evidence="1">Uncharacterized protein</fullName>
    </submittedName>
</protein>
<comment type="caution">
    <text evidence="1">The sequence shown here is derived from an EMBL/GenBank/DDBJ whole genome shotgun (WGS) entry which is preliminary data.</text>
</comment>
<dbReference type="AlphaFoldDB" id="A0A9W9TX09"/>
<dbReference type="Proteomes" id="UP001150941">
    <property type="component" value="Unassembled WGS sequence"/>
</dbReference>
<evidence type="ECO:0000313" key="2">
    <source>
        <dbReference type="Proteomes" id="UP001150941"/>
    </source>
</evidence>
<reference evidence="1" key="2">
    <citation type="journal article" date="2023" name="IMA Fungus">
        <title>Comparative genomic study of the Penicillium genus elucidates a diverse pangenome and 15 lateral gene transfer events.</title>
        <authorList>
            <person name="Petersen C."/>
            <person name="Sorensen T."/>
            <person name="Nielsen M.R."/>
            <person name="Sondergaard T.E."/>
            <person name="Sorensen J.L."/>
            <person name="Fitzpatrick D.A."/>
            <person name="Frisvad J.C."/>
            <person name="Nielsen K.L."/>
        </authorList>
    </citation>
    <scope>NUCLEOTIDE SEQUENCE</scope>
    <source>
        <strain evidence="1">IBT 19713</strain>
    </source>
</reference>
<dbReference type="GeneID" id="83198343"/>
<dbReference type="EMBL" id="JAPQKS010000002">
    <property type="protein sequence ID" value="KAJ5246760.1"/>
    <property type="molecule type" value="Genomic_DNA"/>
</dbReference>
<name>A0A9W9TX09_9EURO</name>
<keyword evidence="2" id="KW-1185">Reference proteome</keyword>
<evidence type="ECO:0000313" key="1">
    <source>
        <dbReference type="EMBL" id="KAJ5246760.1"/>
    </source>
</evidence>
<dbReference type="RefSeq" id="XP_058334181.1">
    <property type="nucleotide sequence ID" value="XM_058471040.1"/>
</dbReference>
<sequence length="68" mass="7475">MPIDIDLGLHTDLLQQKPPYRFRHNRPELRGPAQAIGFSAHHGPAYTASLGRGMWSVGKRSARVDGPA</sequence>
<organism evidence="1 2">
    <name type="scientific">Penicillium chermesinum</name>
    <dbReference type="NCBI Taxonomy" id="63820"/>
    <lineage>
        <taxon>Eukaryota</taxon>
        <taxon>Fungi</taxon>
        <taxon>Dikarya</taxon>
        <taxon>Ascomycota</taxon>
        <taxon>Pezizomycotina</taxon>
        <taxon>Eurotiomycetes</taxon>
        <taxon>Eurotiomycetidae</taxon>
        <taxon>Eurotiales</taxon>
        <taxon>Aspergillaceae</taxon>
        <taxon>Penicillium</taxon>
    </lineage>
</organism>
<accession>A0A9W9TX09</accession>